<name>A0A1G8WW05_9GAMM</name>
<dbReference type="InterPro" id="IPR030923">
    <property type="entry name" value="LptG"/>
</dbReference>
<dbReference type="RefSeq" id="WP_091509019.1">
    <property type="nucleotide sequence ID" value="NZ_FNFH01000002.1"/>
</dbReference>
<dbReference type="PANTHER" id="PTHR33529:SF2">
    <property type="entry name" value="LIPOPOLYSACCHARIDE EXPORT SYSTEM PERMEASE PROTEIN LPTG"/>
    <property type="match status" value="1"/>
</dbReference>
<keyword evidence="6 9" id="KW-1133">Transmembrane helix</keyword>
<evidence type="ECO:0000313" key="11">
    <source>
        <dbReference type="Proteomes" id="UP000199305"/>
    </source>
</evidence>
<feature type="transmembrane region" description="Helical" evidence="9">
    <location>
        <begin position="272"/>
        <end position="291"/>
    </location>
</feature>
<dbReference type="OrthoDB" id="9776227at2"/>
<dbReference type="GO" id="GO:0043190">
    <property type="term" value="C:ATP-binding cassette (ABC) transporter complex"/>
    <property type="evidence" value="ECO:0007669"/>
    <property type="project" value="InterPro"/>
</dbReference>
<evidence type="ECO:0000256" key="1">
    <source>
        <dbReference type="ARBA" id="ARBA00002265"/>
    </source>
</evidence>
<feature type="transmembrane region" description="Helical" evidence="9">
    <location>
        <begin position="298"/>
        <end position="316"/>
    </location>
</feature>
<dbReference type="Pfam" id="PF03739">
    <property type="entry name" value="LptF_LptG"/>
    <property type="match status" value="1"/>
</dbReference>
<reference evidence="11" key="1">
    <citation type="submission" date="2016-10" db="EMBL/GenBank/DDBJ databases">
        <authorList>
            <person name="Varghese N."/>
            <person name="Submissions S."/>
        </authorList>
    </citation>
    <scope>NUCLEOTIDE SEQUENCE [LARGE SCALE GENOMIC DNA]</scope>
    <source>
        <strain evidence="11">CGMCC 1.10658</strain>
    </source>
</reference>
<dbReference type="GO" id="GO:0015920">
    <property type="term" value="P:lipopolysaccharide transport"/>
    <property type="evidence" value="ECO:0007669"/>
    <property type="project" value="TreeGrafter"/>
</dbReference>
<keyword evidence="4" id="KW-1003">Cell membrane</keyword>
<dbReference type="PANTHER" id="PTHR33529">
    <property type="entry name" value="SLR0882 PROTEIN-RELATED"/>
    <property type="match status" value="1"/>
</dbReference>
<evidence type="ECO:0000313" key="10">
    <source>
        <dbReference type="EMBL" id="SDJ82414.1"/>
    </source>
</evidence>
<organism evidence="10 11">
    <name type="scientific">Microbulbifer yueqingensis</name>
    <dbReference type="NCBI Taxonomy" id="658219"/>
    <lineage>
        <taxon>Bacteria</taxon>
        <taxon>Pseudomonadati</taxon>
        <taxon>Pseudomonadota</taxon>
        <taxon>Gammaproteobacteria</taxon>
        <taxon>Cellvibrionales</taxon>
        <taxon>Microbulbiferaceae</taxon>
        <taxon>Microbulbifer</taxon>
    </lineage>
</organism>
<dbReference type="STRING" id="658219.SAMN05216212_0875"/>
<evidence type="ECO:0000256" key="8">
    <source>
        <dbReference type="ARBA" id="ARBA00026081"/>
    </source>
</evidence>
<keyword evidence="7 9" id="KW-0472">Membrane</keyword>
<evidence type="ECO:0000256" key="9">
    <source>
        <dbReference type="SAM" id="Phobius"/>
    </source>
</evidence>
<feature type="transmembrane region" description="Helical" evidence="9">
    <location>
        <begin position="328"/>
        <end position="349"/>
    </location>
</feature>
<accession>A0A1G8WW05</accession>
<dbReference type="EMBL" id="FNFH01000002">
    <property type="protein sequence ID" value="SDJ82414.1"/>
    <property type="molecule type" value="Genomic_DNA"/>
</dbReference>
<evidence type="ECO:0000256" key="7">
    <source>
        <dbReference type="ARBA" id="ARBA00023136"/>
    </source>
</evidence>
<evidence type="ECO:0000256" key="5">
    <source>
        <dbReference type="ARBA" id="ARBA00022692"/>
    </source>
</evidence>
<comment type="subcellular location">
    <subcellularLocation>
        <location evidence="2">Cell membrane</location>
        <topology evidence="2">Multi-pass membrane protein</topology>
    </subcellularLocation>
</comment>
<comment type="subunit">
    <text evidence="8">Component of the lipopolysaccharide transport and assembly complex. The LptBFG transporter is composed of two ATP-binding proteins (LptB) and two transmembrane proteins (LptF and LptG).</text>
</comment>
<dbReference type="GO" id="GO:0055085">
    <property type="term" value="P:transmembrane transport"/>
    <property type="evidence" value="ECO:0007669"/>
    <property type="project" value="InterPro"/>
</dbReference>
<gene>
    <name evidence="10" type="ORF">SAMN05216212_0875</name>
</gene>
<dbReference type="AlphaFoldDB" id="A0A1G8WW05"/>
<keyword evidence="11" id="KW-1185">Reference proteome</keyword>
<feature type="transmembrane region" description="Helical" evidence="9">
    <location>
        <begin position="98"/>
        <end position="121"/>
    </location>
</feature>
<dbReference type="Proteomes" id="UP000199305">
    <property type="component" value="Unassembled WGS sequence"/>
</dbReference>
<feature type="transmembrane region" description="Helical" evidence="9">
    <location>
        <begin position="63"/>
        <end position="86"/>
    </location>
</feature>
<comment type="function">
    <text evidence="1">Part of the ABC transporter complex LptBFG involved in the translocation of lipopolysaccharide (LPS) from the inner membrane to the outer membrane.</text>
</comment>
<evidence type="ECO:0000256" key="2">
    <source>
        <dbReference type="ARBA" id="ARBA00004651"/>
    </source>
</evidence>
<protein>
    <submittedName>
        <fullName evidence="10">Lipopolysaccharide export system permease protein</fullName>
    </submittedName>
</protein>
<dbReference type="NCBIfam" id="TIGR04408">
    <property type="entry name" value="LptG_lptG"/>
    <property type="match status" value="1"/>
</dbReference>
<dbReference type="InterPro" id="IPR005495">
    <property type="entry name" value="LptG/LptF_permease"/>
</dbReference>
<comment type="similarity">
    <text evidence="3">Belongs to the LptF/LptG family.</text>
</comment>
<evidence type="ECO:0000256" key="6">
    <source>
        <dbReference type="ARBA" id="ARBA00022989"/>
    </source>
</evidence>
<sequence length="353" mass="39299">MVKLDFYIGRTVAAAVLAVLLVILGLDMIFAYMDELQDVDGNYQPADVVQYLLWTIPDRVYEYLGFAALVGCMIGLGTLAGTSELTVMRAAGVSIGRLAWAVMKPVLLLILLGLVLAEFVIPHTSQAAETRKAIALGELQRGGLEQGLWLREGGEFVHFNAAMPSGDLFGITRYRFGSERDLERVVFSERGLFTDDEWALVNNRSTRFTEEQAIAERSERSSWETDISPELFSLVVPLPSDLSPRNLWSYGRFLDSKGEDASRYWLEFWKKLLQPLTIASLVLVAISFIFGPLREVTTGLRVFTGVMVGVVFQTLQDMLGPSSLVFGFPPFVAVLVPILLCFGLGWMLLRRAR</sequence>
<feature type="transmembrane region" description="Helical" evidence="9">
    <location>
        <begin position="12"/>
        <end position="33"/>
    </location>
</feature>
<proteinExistence type="inferred from homology"/>
<evidence type="ECO:0000256" key="3">
    <source>
        <dbReference type="ARBA" id="ARBA00007725"/>
    </source>
</evidence>
<evidence type="ECO:0000256" key="4">
    <source>
        <dbReference type="ARBA" id="ARBA00022475"/>
    </source>
</evidence>
<keyword evidence="5 9" id="KW-0812">Transmembrane</keyword>